<evidence type="ECO:0000256" key="1">
    <source>
        <dbReference type="SAM" id="MobiDB-lite"/>
    </source>
</evidence>
<proteinExistence type="predicted"/>
<evidence type="ECO:0008006" key="5">
    <source>
        <dbReference type="Google" id="ProtNLM"/>
    </source>
</evidence>
<reference evidence="3 4" key="1">
    <citation type="submission" date="2016-01" db="EMBL/GenBank/DDBJ databases">
        <title>The draft genome sequence of Aquimarina sp. RZW4-3-2.</title>
        <authorList>
            <person name="Wang Y."/>
        </authorList>
    </citation>
    <scope>NUCLEOTIDE SEQUENCE [LARGE SCALE GENOMIC DNA]</scope>
    <source>
        <strain evidence="3 4">RZW4-3-2</strain>
    </source>
</reference>
<dbReference type="OrthoDB" id="1420424at2"/>
<dbReference type="EMBL" id="LQRT01000013">
    <property type="protein sequence ID" value="KZS40373.1"/>
    <property type="molecule type" value="Genomic_DNA"/>
</dbReference>
<evidence type="ECO:0000256" key="2">
    <source>
        <dbReference type="SAM" id="SignalP"/>
    </source>
</evidence>
<feature type="signal peptide" evidence="2">
    <location>
        <begin position="1"/>
        <end position="20"/>
    </location>
</feature>
<organism evidence="3 4">
    <name type="scientific">Aquimarina aggregata</name>
    <dbReference type="NCBI Taxonomy" id="1642818"/>
    <lineage>
        <taxon>Bacteria</taxon>
        <taxon>Pseudomonadati</taxon>
        <taxon>Bacteroidota</taxon>
        <taxon>Flavobacteriia</taxon>
        <taxon>Flavobacteriales</taxon>
        <taxon>Flavobacteriaceae</taxon>
        <taxon>Aquimarina</taxon>
    </lineage>
</organism>
<accession>A0A163A9Q7</accession>
<keyword evidence="2" id="KW-0732">Signal</keyword>
<dbReference type="Proteomes" id="UP000076715">
    <property type="component" value="Unassembled WGS sequence"/>
</dbReference>
<name>A0A163A9Q7_9FLAO</name>
<feature type="region of interest" description="Disordered" evidence="1">
    <location>
        <begin position="180"/>
        <end position="200"/>
    </location>
</feature>
<sequence length="459" mass="51585">MRYKLNIAAISVLCCAGLFAQEKHDKLSEKLAVEEDVTVTLNTSHTNIVFETWNKNTIAIEAYLEGDLDDDNSKRILESWQVDVLGNSKEITINSTAGNLWRGEVTASSIRTDEKLRQQLKMLSPVISERLGPLIENMAKNPMPSTLNNDNQANVALSNGQYKSKDEKYIQQWESQIREKFDDGKKEENQKWTSNLTDGSQNISGKMQIRVETWTQQYGKQMETWVTQNIRDVDDQHGGTANVTVYQYSTSRAKTNNGNKIIKVRMPKKANLRLNIRHGNVQLAEVSTNVKASLSHTTLSADVINGDQTFIKASYSPVFVRQWDNGKLVVNYVKNCRIQNAKNLLVNADSSNIYIQELDKNAAISGSFGVITIANLGESFSTLDLAVQNSDFKLKLPETSFNLSYSGAQSIISLPRTLEINTRKNFGNVFINGFQNTRSTDKMITINAKYSKVMLSNKE</sequence>
<gene>
    <name evidence="3" type="ORF">AWE51_05295</name>
</gene>
<dbReference type="RefSeq" id="WP_066313870.1">
    <property type="nucleotide sequence ID" value="NZ_LQRT01000013.1"/>
</dbReference>
<feature type="compositionally biased region" description="Polar residues" evidence="1">
    <location>
        <begin position="191"/>
        <end position="200"/>
    </location>
</feature>
<feature type="chain" id="PRO_5007841462" description="Adhesin domain-containing protein" evidence="2">
    <location>
        <begin position="21"/>
        <end position="459"/>
    </location>
</feature>
<evidence type="ECO:0000313" key="4">
    <source>
        <dbReference type="Proteomes" id="UP000076715"/>
    </source>
</evidence>
<dbReference type="STRING" id="1642818.AWE51_05295"/>
<dbReference type="AlphaFoldDB" id="A0A163A9Q7"/>
<evidence type="ECO:0000313" key="3">
    <source>
        <dbReference type="EMBL" id="KZS40373.1"/>
    </source>
</evidence>
<feature type="compositionally biased region" description="Basic and acidic residues" evidence="1">
    <location>
        <begin position="180"/>
        <end position="190"/>
    </location>
</feature>
<keyword evidence="4" id="KW-1185">Reference proteome</keyword>
<protein>
    <recommendedName>
        <fullName evidence="5">Adhesin domain-containing protein</fullName>
    </recommendedName>
</protein>
<comment type="caution">
    <text evidence="3">The sequence shown here is derived from an EMBL/GenBank/DDBJ whole genome shotgun (WGS) entry which is preliminary data.</text>
</comment>